<organism evidence="1 2">
    <name type="scientific">Rubus argutus</name>
    <name type="common">Southern blackberry</name>
    <dbReference type="NCBI Taxonomy" id="59490"/>
    <lineage>
        <taxon>Eukaryota</taxon>
        <taxon>Viridiplantae</taxon>
        <taxon>Streptophyta</taxon>
        <taxon>Embryophyta</taxon>
        <taxon>Tracheophyta</taxon>
        <taxon>Spermatophyta</taxon>
        <taxon>Magnoliopsida</taxon>
        <taxon>eudicotyledons</taxon>
        <taxon>Gunneridae</taxon>
        <taxon>Pentapetalae</taxon>
        <taxon>rosids</taxon>
        <taxon>fabids</taxon>
        <taxon>Rosales</taxon>
        <taxon>Rosaceae</taxon>
        <taxon>Rosoideae</taxon>
        <taxon>Rosoideae incertae sedis</taxon>
        <taxon>Rubus</taxon>
    </lineage>
</organism>
<dbReference type="AlphaFoldDB" id="A0AAW1VTN9"/>
<sequence>MVIGNRIVGVITDARLRLCEGDEEDEAAAGCGCKEAQRLSSAQIGLGGEMVIGFFWAAGELSDCDGLCGREGKGTVVFHGWEALMKLAASLKKQKKIGAREKAAKQSGARAGVVWGLIEDRLEQ</sequence>
<gene>
    <name evidence="1" type="ORF">M0R45_035097</name>
</gene>
<dbReference type="Proteomes" id="UP001457282">
    <property type="component" value="Unassembled WGS sequence"/>
</dbReference>
<accession>A0AAW1VTN9</accession>
<keyword evidence="2" id="KW-1185">Reference proteome</keyword>
<proteinExistence type="predicted"/>
<reference evidence="1 2" key="1">
    <citation type="journal article" date="2023" name="G3 (Bethesda)">
        <title>A chromosome-length genome assembly and annotation of blackberry (Rubus argutus, cv. 'Hillquist').</title>
        <authorList>
            <person name="Bruna T."/>
            <person name="Aryal R."/>
            <person name="Dudchenko O."/>
            <person name="Sargent D.J."/>
            <person name="Mead D."/>
            <person name="Buti M."/>
            <person name="Cavallini A."/>
            <person name="Hytonen T."/>
            <person name="Andres J."/>
            <person name="Pham M."/>
            <person name="Weisz D."/>
            <person name="Mascagni F."/>
            <person name="Usai G."/>
            <person name="Natali L."/>
            <person name="Bassil N."/>
            <person name="Fernandez G.E."/>
            <person name="Lomsadze A."/>
            <person name="Armour M."/>
            <person name="Olukolu B."/>
            <person name="Poorten T."/>
            <person name="Britton C."/>
            <person name="Davik J."/>
            <person name="Ashrafi H."/>
            <person name="Aiden E.L."/>
            <person name="Borodovsky M."/>
            <person name="Worthington M."/>
        </authorList>
    </citation>
    <scope>NUCLEOTIDE SEQUENCE [LARGE SCALE GENOMIC DNA]</scope>
    <source>
        <strain evidence="1">PI 553951</strain>
    </source>
</reference>
<dbReference type="EMBL" id="JBEDUW010000007">
    <property type="protein sequence ID" value="KAK9911175.1"/>
    <property type="molecule type" value="Genomic_DNA"/>
</dbReference>
<comment type="caution">
    <text evidence="1">The sequence shown here is derived from an EMBL/GenBank/DDBJ whole genome shotgun (WGS) entry which is preliminary data.</text>
</comment>
<evidence type="ECO:0000313" key="1">
    <source>
        <dbReference type="EMBL" id="KAK9911175.1"/>
    </source>
</evidence>
<protein>
    <submittedName>
        <fullName evidence="1">Uncharacterized protein</fullName>
    </submittedName>
</protein>
<evidence type="ECO:0000313" key="2">
    <source>
        <dbReference type="Proteomes" id="UP001457282"/>
    </source>
</evidence>
<name>A0AAW1VTN9_RUBAR</name>